<keyword evidence="3" id="KW-1185">Reference proteome</keyword>
<dbReference type="RefSeq" id="XP_067474375.1">
    <property type="nucleotide sequence ID" value="XM_067623286.1"/>
</dbReference>
<evidence type="ECO:0000313" key="2">
    <source>
        <dbReference type="EMBL" id="OJJ67126.1"/>
    </source>
</evidence>
<proteinExistence type="predicted"/>
<protein>
    <submittedName>
        <fullName evidence="2">Uncharacterized protein</fullName>
    </submittedName>
</protein>
<dbReference type="AlphaFoldDB" id="A0A1L9U622"/>
<keyword evidence="1" id="KW-1133">Transmembrane helix</keyword>
<evidence type="ECO:0000256" key="1">
    <source>
        <dbReference type="SAM" id="Phobius"/>
    </source>
</evidence>
<reference evidence="3" key="1">
    <citation type="journal article" date="2017" name="Genome Biol.">
        <title>Comparative genomics reveals high biological diversity and specific adaptations in the industrially and medically important fungal genus Aspergillus.</title>
        <authorList>
            <person name="de Vries R.P."/>
            <person name="Riley R."/>
            <person name="Wiebenga A."/>
            <person name="Aguilar-Osorio G."/>
            <person name="Amillis S."/>
            <person name="Uchima C.A."/>
            <person name="Anderluh G."/>
            <person name="Asadollahi M."/>
            <person name="Askin M."/>
            <person name="Barry K."/>
            <person name="Battaglia E."/>
            <person name="Bayram O."/>
            <person name="Benocci T."/>
            <person name="Braus-Stromeyer S.A."/>
            <person name="Caldana C."/>
            <person name="Canovas D."/>
            <person name="Cerqueira G.C."/>
            <person name="Chen F."/>
            <person name="Chen W."/>
            <person name="Choi C."/>
            <person name="Clum A."/>
            <person name="Dos Santos R.A."/>
            <person name="Damasio A.R."/>
            <person name="Diallinas G."/>
            <person name="Emri T."/>
            <person name="Fekete E."/>
            <person name="Flipphi M."/>
            <person name="Freyberg S."/>
            <person name="Gallo A."/>
            <person name="Gournas C."/>
            <person name="Habgood R."/>
            <person name="Hainaut M."/>
            <person name="Harispe M.L."/>
            <person name="Henrissat B."/>
            <person name="Hilden K.S."/>
            <person name="Hope R."/>
            <person name="Hossain A."/>
            <person name="Karabika E."/>
            <person name="Karaffa L."/>
            <person name="Karanyi Z."/>
            <person name="Krasevec N."/>
            <person name="Kuo A."/>
            <person name="Kusch H."/>
            <person name="LaButti K."/>
            <person name="Lagendijk E.L."/>
            <person name="Lapidus A."/>
            <person name="Levasseur A."/>
            <person name="Lindquist E."/>
            <person name="Lipzen A."/>
            <person name="Logrieco A.F."/>
            <person name="MacCabe A."/>
            <person name="Maekelae M.R."/>
            <person name="Malavazi I."/>
            <person name="Melin P."/>
            <person name="Meyer V."/>
            <person name="Mielnichuk N."/>
            <person name="Miskei M."/>
            <person name="Molnar A.P."/>
            <person name="Mule G."/>
            <person name="Ngan C.Y."/>
            <person name="Orejas M."/>
            <person name="Orosz E."/>
            <person name="Ouedraogo J.P."/>
            <person name="Overkamp K.M."/>
            <person name="Park H.-S."/>
            <person name="Perrone G."/>
            <person name="Piumi F."/>
            <person name="Punt P.J."/>
            <person name="Ram A.F."/>
            <person name="Ramon A."/>
            <person name="Rauscher S."/>
            <person name="Record E."/>
            <person name="Riano-Pachon D.M."/>
            <person name="Robert V."/>
            <person name="Roehrig J."/>
            <person name="Ruller R."/>
            <person name="Salamov A."/>
            <person name="Salih N.S."/>
            <person name="Samson R.A."/>
            <person name="Sandor E."/>
            <person name="Sanguinetti M."/>
            <person name="Schuetze T."/>
            <person name="Sepcic K."/>
            <person name="Shelest E."/>
            <person name="Sherlock G."/>
            <person name="Sophianopoulou V."/>
            <person name="Squina F.M."/>
            <person name="Sun H."/>
            <person name="Susca A."/>
            <person name="Todd R.B."/>
            <person name="Tsang A."/>
            <person name="Unkles S.E."/>
            <person name="van de Wiele N."/>
            <person name="van Rossen-Uffink D."/>
            <person name="Oliveira J.V."/>
            <person name="Vesth T.C."/>
            <person name="Visser J."/>
            <person name="Yu J.-H."/>
            <person name="Zhou M."/>
            <person name="Andersen M.R."/>
            <person name="Archer D.B."/>
            <person name="Baker S.E."/>
            <person name="Benoit I."/>
            <person name="Brakhage A.A."/>
            <person name="Braus G.H."/>
            <person name="Fischer R."/>
            <person name="Frisvad J.C."/>
            <person name="Goldman G.H."/>
            <person name="Houbraken J."/>
            <person name="Oakley B."/>
            <person name="Pocsi I."/>
            <person name="Scazzocchio C."/>
            <person name="Seiboth B."/>
            <person name="vanKuyk P.A."/>
            <person name="Wortman J."/>
            <person name="Dyer P.S."/>
            <person name="Grigoriev I.V."/>
        </authorList>
    </citation>
    <scope>NUCLEOTIDE SEQUENCE [LARGE SCALE GENOMIC DNA]</scope>
    <source>
        <strain evidence="3">CBS 101740 / IMI 381727 / IBT 21946</strain>
    </source>
</reference>
<accession>A0A1L9U622</accession>
<name>A0A1L9U622_ASPBC</name>
<dbReference type="GeneID" id="93575774"/>
<gene>
    <name evidence="2" type="ORF">ASPBRDRAFT_349137</name>
</gene>
<organism evidence="2 3">
    <name type="scientific">Aspergillus brasiliensis (strain CBS 101740 / IMI 381727 / IBT 21946)</name>
    <dbReference type="NCBI Taxonomy" id="767769"/>
    <lineage>
        <taxon>Eukaryota</taxon>
        <taxon>Fungi</taxon>
        <taxon>Dikarya</taxon>
        <taxon>Ascomycota</taxon>
        <taxon>Pezizomycotina</taxon>
        <taxon>Eurotiomycetes</taxon>
        <taxon>Eurotiomycetidae</taxon>
        <taxon>Eurotiales</taxon>
        <taxon>Aspergillaceae</taxon>
        <taxon>Aspergillus</taxon>
        <taxon>Aspergillus subgen. Circumdati</taxon>
    </lineage>
</organism>
<keyword evidence="1" id="KW-0472">Membrane</keyword>
<dbReference type="Proteomes" id="UP000184499">
    <property type="component" value="Unassembled WGS sequence"/>
</dbReference>
<dbReference type="VEuPathDB" id="FungiDB:ASPBRDRAFT_349137"/>
<evidence type="ECO:0000313" key="3">
    <source>
        <dbReference type="Proteomes" id="UP000184499"/>
    </source>
</evidence>
<keyword evidence="1" id="KW-0812">Transmembrane</keyword>
<dbReference type="EMBL" id="KV878695">
    <property type="protein sequence ID" value="OJJ67126.1"/>
    <property type="molecule type" value="Genomic_DNA"/>
</dbReference>
<feature type="transmembrane region" description="Helical" evidence="1">
    <location>
        <begin position="25"/>
        <end position="43"/>
    </location>
</feature>
<sequence>MFTYFIILSSNLSNFRFRICQNSKVFVIVMTFLHEISVVNFILPTPNPQPFPPD</sequence>